<organism evidence="3 4">
    <name type="scientific">Zalerion maritima</name>
    <dbReference type="NCBI Taxonomy" id="339359"/>
    <lineage>
        <taxon>Eukaryota</taxon>
        <taxon>Fungi</taxon>
        <taxon>Dikarya</taxon>
        <taxon>Ascomycota</taxon>
        <taxon>Pezizomycotina</taxon>
        <taxon>Sordariomycetes</taxon>
        <taxon>Lulworthiomycetidae</taxon>
        <taxon>Lulworthiales</taxon>
        <taxon>Lulworthiaceae</taxon>
        <taxon>Zalerion</taxon>
    </lineage>
</organism>
<dbReference type="GO" id="GO:0042274">
    <property type="term" value="P:ribosomal small subunit biogenesis"/>
    <property type="evidence" value="ECO:0007669"/>
    <property type="project" value="InterPro"/>
</dbReference>
<dbReference type="InterPro" id="IPR007307">
    <property type="entry name" value="Ltv1"/>
</dbReference>
<dbReference type="AlphaFoldDB" id="A0AAD5WWH1"/>
<proteinExistence type="inferred from homology"/>
<accession>A0AAD5WWH1</accession>
<dbReference type="GO" id="GO:0005634">
    <property type="term" value="C:nucleus"/>
    <property type="evidence" value="ECO:0007669"/>
    <property type="project" value="TreeGrafter"/>
</dbReference>
<dbReference type="Pfam" id="PF04180">
    <property type="entry name" value="LTV"/>
    <property type="match status" value="1"/>
</dbReference>
<dbReference type="EMBL" id="JAKWBI020000023">
    <property type="protein sequence ID" value="KAJ2905831.1"/>
    <property type="molecule type" value="Genomic_DNA"/>
</dbReference>
<feature type="region of interest" description="Disordered" evidence="2">
    <location>
        <begin position="23"/>
        <end position="53"/>
    </location>
</feature>
<evidence type="ECO:0000313" key="4">
    <source>
        <dbReference type="Proteomes" id="UP001201980"/>
    </source>
</evidence>
<feature type="compositionally biased region" description="Polar residues" evidence="2">
    <location>
        <begin position="291"/>
        <end position="303"/>
    </location>
</feature>
<dbReference type="PANTHER" id="PTHR21531">
    <property type="entry name" value="LOW-TEMPERATURE VIABILITY PROTEIN LTV1-RELATED"/>
    <property type="match status" value="1"/>
</dbReference>
<reference evidence="3" key="1">
    <citation type="submission" date="2022-07" db="EMBL/GenBank/DDBJ databases">
        <title>Draft genome sequence of Zalerion maritima ATCC 34329, a (micro)plastics degrading marine fungus.</title>
        <authorList>
            <person name="Paco A."/>
            <person name="Goncalves M.F.M."/>
            <person name="Rocha-Santos T.A.P."/>
            <person name="Alves A."/>
        </authorList>
    </citation>
    <scope>NUCLEOTIDE SEQUENCE</scope>
    <source>
        <strain evidence="3">ATCC 34329</strain>
    </source>
</reference>
<feature type="compositionally biased region" description="Polar residues" evidence="2">
    <location>
        <begin position="337"/>
        <end position="352"/>
    </location>
</feature>
<name>A0AAD5WWH1_9PEZI</name>
<evidence type="ECO:0000313" key="3">
    <source>
        <dbReference type="EMBL" id="KAJ2905831.1"/>
    </source>
</evidence>
<dbReference type="GO" id="GO:0030688">
    <property type="term" value="C:preribosome, small subunit precursor"/>
    <property type="evidence" value="ECO:0007669"/>
    <property type="project" value="TreeGrafter"/>
</dbReference>
<feature type="region of interest" description="Disordered" evidence="2">
    <location>
        <begin position="407"/>
        <end position="429"/>
    </location>
</feature>
<feature type="region of interest" description="Disordered" evidence="2">
    <location>
        <begin position="216"/>
        <end position="353"/>
    </location>
</feature>
<dbReference type="GO" id="GO:0005829">
    <property type="term" value="C:cytosol"/>
    <property type="evidence" value="ECO:0007669"/>
    <property type="project" value="TreeGrafter"/>
</dbReference>
<dbReference type="PANTHER" id="PTHR21531:SF0">
    <property type="entry name" value="PROTEIN LTV1 HOMOLOG"/>
    <property type="match status" value="1"/>
</dbReference>
<comment type="caution">
    <text evidence="3">The sequence shown here is derived from an EMBL/GenBank/DDBJ whole genome shotgun (WGS) entry which is preliminary data.</text>
</comment>
<feature type="compositionally biased region" description="Polar residues" evidence="2">
    <location>
        <begin position="312"/>
        <end position="322"/>
    </location>
</feature>
<protein>
    <submittedName>
        <fullName evidence="3">Protein LTV1</fullName>
    </submittedName>
</protein>
<evidence type="ECO:0000256" key="1">
    <source>
        <dbReference type="ARBA" id="ARBA00009078"/>
    </source>
</evidence>
<dbReference type="GO" id="GO:0000056">
    <property type="term" value="P:ribosomal small subunit export from nucleus"/>
    <property type="evidence" value="ECO:0007669"/>
    <property type="project" value="TreeGrafter"/>
</dbReference>
<comment type="similarity">
    <text evidence="1">Belongs to the LTV1 family.</text>
</comment>
<sequence length="451" mass="49945">MVKGKWIDKESAVTFKLVHRPQNDPLIHDDTAPSMVLAPTGSASKKNKDGKSVTTLDDLASQLGSEAESIRENEGEAADCGVYYDDSKYDYMQHLRDPGTLGDGVVFMEAKSERKQTKGKGKGQSLEDALRKMNLRDQSEDLVGKDLLPNQNLERQNYQNQQDIQDSIAGFQPDMDPGLREVLEALEDDAYVEDENDDMFQELAKGAKEVCSYDLDDDDFWEGEEGDGWESDTTEKPSATTKEESYEDEAEDKVPELVQTAPAPVSAEAIAEDQNPDWMADFNKFKEDQKQQSSSARPAQQKATPAGHTPNDGFSSIITGTSFLGAGKKKKRKGALTNHSTYSMTSSSLVRTEQQRLLDDRFAVTKAKWDAEMDDRATRTSMRTTVTTAPREDFNAMVDEFLEGYKPRGKSKKMGLPPGGKEGAKSRGVAELDEIRKDLGPALLRAKRQGA</sequence>
<feature type="compositionally biased region" description="Acidic residues" evidence="2">
    <location>
        <begin position="216"/>
        <end position="232"/>
    </location>
</feature>
<evidence type="ECO:0000256" key="2">
    <source>
        <dbReference type="SAM" id="MobiDB-lite"/>
    </source>
</evidence>
<keyword evidence="4" id="KW-1185">Reference proteome</keyword>
<gene>
    <name evidence="3" type="ORF">MKZ38_004079</name>
</gene>
<dbReference type="Proteomes" id="UP001201980">
    <property type="component" value="Unassembled WGS sequence"/>
</dbReference>